<proteinExistence type="predicted"/>
<dbReference type="Proteomes" id="UP001280121">
    <property type="component" value="Unassembled WGS sequence"/>
</dbReference>
<accession>A0AAD9X348</accession>
<evidence type="ECO:0000313" key="2">
    <source>
        <dbReference type="EMBL" id="KAK2651884.1"/>
    </source>
</evidence>
<dbReference type="PROSITE" id="PS50879">
    <property type="entry name" value="RNASE_H_1"/>
    <property type="match status" value="1"/>
</dbReference>
<dbReference type="SUPFAM" id="SSF53098">
    <property type="entry name" value="Ribonuclease H-like"/>
    <property type="match status" value="1"/>
</dbReference>
<dbReference type="EMBL" id="JANJYI010000004">
    <property type="protein sequence ID" value="KAK2651884.1"/>
    <property type="molecule type" value="Genomic_DNA"/>
</dbReference>
<dbReference type="PANTHER" id="PTHR47723">
    <property type="entry name" value="OS05G0353850 PROTEIN"/>
    <property type="match status" value="1"/>
</dbReference>
<dbReference type="PANTHER" id="PTHR47723:SF22">
    <property type="entry name" value="RNASE H TYPE-1 DOMAIN-CONTAINING PROTEIN"/>
    <property type="match status" value="1"/>
</dbReference>
<dbReference type="Pfam" id="PF13456">
    <property type="entry name" value="RVT_3"/>
    <property type="match status" value="1"/>
</dbReference>
<dbReference type="InterPro" id="IPR012337">
    <property type="entry name" value="RNaseH-like_sf"/>
</dbReference>
<name>A0AAD9X348_9ROSI</name>
<dbReference type="InterPro" id="IPR002156">
    <property type="entry name" value="RNaseH_domain"/>
</dbReference>
<dbReference type="GO" id="GO:0004523">
    <property type="term" value="F:RNA-DNA hybrid ribonuclease activity"/>
    <property type="evidence" value="ECO:0007669"/>
    <property type="project" value="InterPro"/>
</dbReference>
<dbReference type="Gene3D" id="3.30.420.10">
    <property type="entry name" value="Ribonuclease H-like superfamily/Ribonuclease H"/>
    <property type="match status" value="1"/>
</dbReference>
<reference evidence="2" key="1">
    <citation type="journal article" date="2023" name="Plant J.">
        <title>Genome sequences and population genomics provide insights into the demographic history, inbreeding, and mutation load of two 'living fossil' tree species of Dipteronia.</title>
        <authorList>
            <person name="Feng Y."/>
            <person name="Comes H.P."/>
            <person name="Chen J."/>
            <person name="Zhu S."/>
            <person name="Lu R."/>
            <person name="Zhang X."/>
            <person name="Li P."/>
            <person name="Qiu J."/>
            <person name="Olsen K.M."/>
            <person name="Qiu Y."/>
        </authorList>
    </citation>
    <scope>NUCLEOTIDE SEQUENCE</scope>
    <source>
        <strain evidence="2">KIB01</strain>
    </source>
</reference>
<dbReference type="InterPro" id="IPR053151">
    <property type="entry name" value="RNase_H-like"/>
</dbReference>
<evidence type="ECO:0000259" key="1">
    <source>
        <dbReference type="PROSITE" id="PS50879"/>
    </source>
</evidence>
<organism evidence="2 3">
    <name type="scientific">Dipteronia dyeriana</name>
    <dbReference type="NCBI Taxonomy" id="168575"/>
    <lineage>
        <taxon>Eukaryota</taxon>
        <taxon>Viridiplantae</taxon>
        <taxon>Streptophyta</taxon>
        <taxon>Embryophyta</taxon>
        <taxon>Tracheophyta</taxon>
        <taxon>Spermatophyta</taxon>
        <taxon>Magnoliopsida</taxon>
        <taxon>eudicotyledons</taxon>
        <taxon>Gunneridae</taxon>
        <taxon>Pentapetalae</taxon>
        <taxon>rosids</taxon>
        <taxon>malvids</taxon>
        <taxon>Sapindales</taxon>
        <taxon>Sapindaceae</taxon>
        <taxon>Hippocastanoideae</taxon>
        <taxon>Acereae</taxon>
        <taxon>Dipteronia</taxon>
    </lineage>
</organism>
<dbReference type="AlphaFoldDB" id="A0AAD9X348"/>
<sequence>MIKFRLALWFKHYDVGSDIDLTLLILDLKDRCDDFKRTKSTRCSGWKPPSDMDLSFFVDGSVRGNPAEAGIGGVLRDSNGKVLCLFSFYIGIMDLISAEVFAIHRACQIVASNLPILHRKITIFNDSSSVVSWINGDDFGNFILVGLIHDIRQFKISLANVDFKFTPRVSNSLADSLAKRGSGGFGDRLEWGSG</sequence>
<comment type="caution">
    <text evidence="2">The sequence shown here is derived from an EMBL/GenBank/DDBJ whole genome shotgun (WGS) entry which is preliminary data.</text>
</comment>
<evidence type="ECO:0000313" key="3">
    <source>
        <dbReference type="Proteomes" id="UP001280121"/>
    </source>
</evidence>
<dbReference type="GO" id="GO:0003676">
    <property type="term" value="F:nucleic acid binding"/>
    <property type="evidence" value="ECO:0007669"/>
    <property type="project" value="InterPro"/>
</dbReference>
<keyword evidence="3" id="KW-1185">Reference proteome</keyword>
<feature type="domain" description="RNase H type-1" evidence="1">
    <location>
        <begin position="50"/>
        <end position="183"/>
    </location>
</feature>
<dbReference type="InterPro" id="IPR036397">
    <property type="entry name" value="RNaseH_sf"/>
</dbReference>
<gene>
    <name evidence="2" type="ORF">Ddye_011740</name>
</gene>
<dbReference type="InterPro" id="IPR044730">
    <property type="entry name" value="RNase_H-like_dom_plant"/>
</dbReference>
<protein>
    <recommendedName>
        <fullName evidence="1">RNase H type-1 domain-containing protein</fullName>
    </recommendedName>
</protein>
<dbReference type="CDD" id="cd06222">
    <property type="entry name" value="RNase_H_like"/>
    <property type="match status" value="1"/>
</dbReference>